<gene>
    <name evidence="1" type="ORF">EVA_12100</name>
</gene>
<dbReference type="AlphaFoldDB" id="J9GJL7"/>
<reference evidence="1" key="1">
    <citation type="journal article" date="2012" name="PLoS ONE">
        <title>Gene sets for utilization of primary and secondary nutrition supplies in the distal gut of endangered iberian lynx.</title>
        <authorList>
            <person name="Alcaide M."/>
            <person name="Messina E."/>
            <person name="Richter M."/>
            <person name="Bargiela R."/>
            <person name="Peplies J."/>
            <person name="Huws S.A."/>
            <person name="Newbold C.J."/>
            <person name="Golyshin P.N."/>
            <person name="Simon M.A."/>
            <person name="Lopez G."/>
            <person name="Yakimov M.M."/>
            <person name="Ferrer M."/>
        </authorList>
    </citation>
    <scope>NUCLEOTIDE SEQUENCE</scope>
</reference>
<accession>J9GJL7</accession>
<protein>
    <submittedName>
        <fullName evidence="1">Type I site-specific deoxyribonuclease, HsdR family</fullName>
    </submittedName>
</protein>
<evidence type="ECO:0000313" key="1">
    <source>
        <dbReference type="EMBL" id="EJW99794.1"/>
    </source>
</evidence>
<name>J9GJL7_9ZZZZ</name>
<sequence length="75" mass="8655">MNMCRFFIISNGTHTKYYSNTTRNSHIKEMGESARQKSKKTSNSFEFTSYWADGNNKVIADLIDFTKTSLQSTPF</sequence>
<proteinExistence type="predicted"/>
<organism evidence="1">
    <name type="scientific">gut metagenome</name>
    <dbReference type="NCBI Taxonomy" id="749906"/>
    <lineage>
        <taxon>unclassified sequences</taxon>
        <taxon>metagenomes</taxon>
        <taxon>organismal metagenomes</taxon>
    </lineage>
</organism>
<dbReference type="Gene3D" id="3.90.1570.50">
    <property type="match status" value="1"/>
</dbReference>
<dbReference type="EMBL" id="AMCI01003650">
    <property type="protein sequence ID" value="EJW99794.1"/>
    <property type="molecule type" value="Genomic_DNA"/>
</dbReference>
<comment type="caution">
    <text evidence="1">The sequence shown here is derived from an EMBL/GenBank/DDBJ whole genome shotgun (WGS) entry which is preliminary data.</text>
</comment>